<dbReference type="PANTHER" id="PTHR35800">
    <property type="entry name" value="PROTEIN JAG"/>
    <property type="match status" value="1"/>
</dbReference>
<proteinExistence type="predicted"/>
<dbReference type="SMART" id="SM01245">
    <property type="entry name" value="Jag_N"/>
    <property type="match status" value="1"/>
</dbReference>
<dbReference type="GO" id="GO:0003723">
    <property type="term" value="F:RNA binding"/>
    <property type="evidence" value="ECO:0007669"/>
    <property type="project" value="InterPro"/>
</dbReference>
<name>F8KSW8_HELBC</name>
<accession>F8KSW8</accession>
<dbReference type="InterPro" id="IPR032782">
    <property type="entry name" value="KhpB_N"/>
</dbReference>
<dbReference type="PANTHER" id="PTHR35800:SF1">
    <property type="entry name" value="RNA-BINDING PROTEIN KHPB"/>
    <property type="match status" value="1"/>
</dbReference>
<dbReference type="EMBL" id="FR871757">
    <property type="protein sequence ID" value="CCB79902.1"/>
    <property type="molecule type" value="Genomic_DNA"/>
</dbReference>
<dbReference type="eggNOG" id="COG1847">
    <property type="taxonomic scope" value="Bacteria"/>
</dbReference>
<dbReference type="InterPro" id="IPR039247">
    <property type="entry name" value="KhpB"/>
</dbReference>
<dbReference type="KEGG" id="hbi:HBZC1_09160"/>
<dbReference type="AlphaFoldDB" id="F8KSW8"/>
<evidence type="ECO:0000313" key="2">
    <source>
        <dbReference type="EMBL" id="CCB79902.1"/>
    </source>
</evidence>
<dbReference type="Gene3D" id="3.30.30.80">
    <property type="entry name" value="probable RNA-binding protein from clostridium symbiosum atcc 14940"/>
    <property type="match status" value="1"/>
</dbReference>
<dbReference type="STRING" id="1002804.HBZC1_09160"/>
<keyword evidence="3" id="KW-1185">Reference proteome</keyword>
<dbReference type="HOGENOM" id="CLU_2716839_0_0_7"/>
<feature type="domain" description="RNA-binding protein KhpB N-terminal" evidence="1">
    <location>
        <begin position="3"/>
        <end position="54"/>
    </location>
</feature>
<reference evidence="2 3" key="1">
    <citation type="journal article" date="2011" name="J. Bacteriol.">
        <title>Genome sequence of Helicobacter bizzozeronii strain CIII-1, an isolate from human gastric mucosa.</title>
        <authorList>
            <person name="Schott T."/>
            <person name="Rossi M."/>
            <person name="Hanninen M.L."/>
        </authorList>
    </citation>
    <scope>NUCLEOTIDE SEQUENCE [LARGE SCALE GENOMIC DNA]</scope>
    <source>
        <strain evidence="2 3">CIII-1</strain>
    </source>
</reference>
<dbReference type="InterPro" id="IPR038247">
    <property type="entry name" value="Jag_N_dom_sf"/>
</dbReference>
<dbReference type="Pfam" id="PF14804">
    <property type="entry name" value="Jag_N"/>
    <property type="match status" value="1"/>
</dbReference>
<evidence type="ECO:0000259" key="1">
    <source>
        <dbReference type="SMART" id="SM01245"/>
    </source>
</evidence>
<sequence length="72" mass="7879">MKTIHAKTLEEAIIKASSELGCSVLDLQYEVIQAPSKGFLGFGKKEAIIEVCIKEKPQPPTHHPPLPPNPPH</sequence>
<dbReference type="Proteomes" id="UP000008387">
    <property type="component" value="Chromosome"/>
</dbReference>
<evidence type="ECO:0000313" key="3">
    <source>
        <dbReference type="Proteomes" id="UP000008387"/>
    </source>
</evidence>
<organism evidence="2 3">
    <name type="scientific">Helicobacter bizzozeronii (strain CIII-1)</name>
    <dbReference type="NCBI Taxonomy" id="1002804"/>
    <lineage>
        <taxon>Bacteria</taxon>
        <taxon>Pseudomonadati</taxon>
        <taxon>Campylobacterota</taxon>
        <taxon>Epsilonproteobacteria</taxon>
        <taxon>Campylobacterales</taxon>
        <taxon>Helicobacteraceae</taxon>
        <taxon>Helicobacter</taxon>
    </lineage>
</organism>
<protein>
    <submittedName>
        <fullName evidence="2">RNA-binding protein Jag</fullName>
    </submittedName>
</protein>
<gene>
    <name evidence="2" type="ordered locus">HBZC1_09160</name>
</gene>